<feature type="compositionally biased region" description="Basic and acidic residues" evidence="1">
    <location>
        <begin position="2968"/>
        <end position="2977"/>
    </location>
</feature>
<reference evidence="2 3" key="1">
    <citation type="journal article" date="2016" name="BMC Genomics">
        <title>Comparative genomics reveals Cyclospora cayetanensis possesses coccidia-like metabolism and invasion components but unique surface antigens.</title>
        <authorList>
            <person name="Liu S."/>
            <person name="Wang L."/>
            <person name="Zheng H."/>
            <person name="Xu Z."/>
            <person name="Roellig D.M."/>
            <person name="Li N."/>
            <person name="Frace M.A."/>
            <person name="Tang K."/>
            <person name="Arrowood M.J."/>
            <person name="Moss D.M."/>
            <person name="Zhang L."/>
            <person name="Feng Y."/>
            <person name="Xiao L."/>
        </authorList>
    </citation>
    <scope>NUCLEOTIDE SEQUENCE [LARGE SCALE GENOMIC DNA]</scope>
    <source>
        <strain evidence="2 3">CHN_HEN01</strain>
    </source>
</reference>
<feature type="region of interest" description="Disordered" evidence="1">
    <location>
        <begin position="3867"/>
        <end position="3958"/>
    </location>
</feature>
<feature type="region of interest" description="Disordered" evidence="1">
    <location>
        <begin position="2968"/>
        <end position="2997"/>
    </location>
</feature>
<organism evidence="2 3">
    <name type="scientific">Cyclospora cayetanensis</name>
    <dbReference type="NCBI Taxonomy" id="88456"/>
    <lineage>
        <taxon>Eukaryota</taxon>
        <taxon>Sar</taxon>
        <taxon>Alveolata</taxon>
        <taxon>Apicomplexa</taxon>
        <taxon>Conoidasida</taxon>
        <taxon>Coccidia</taxon>
        <taxon>Eucoccidiorida</taxon>
        <taxon>Eimeriorina</taxon>
        <taxon>Eimeriidae</taxon>
        <taxon>Cyclospora</taxon>
    </lineage>
</organism>
<feature type="region of interest" description="Disordered" evidence="1">
    <location>
        <begin position="775"/>
        <end position="806"/>
    </location>
</feature>
<feature type="compositionally biased region" description="Basic residues" evidence="1">
    <location>
        <begin position="1423"/>
        <end position="1436"/>
    </location>
</feature>
<gene>
    <name evidence="2" type="ORF">cyc_07169</name>
</gene>
<feature type="compositionally biased region" description="Basic and acidic residues" evidence="1">
    <location>
        <begin position="3873"/>
        <end position="3890"/>
    </location>
</feature>
<feature type="compositionally biased region" description="Polar residues" evidence="1">
    <location>
        <begin position="1181"/>
        <end position="1199"/>
    </location>
</feature>
<feature type="compositionally biased region" description="Polar residues" evidence="1">
    <location>
        <begin position="776"/>
        <end position="786"/>
    </location>
</feature>
<keyword evidence="3" id="KW-1185">Reference proteome</keyword>
<evidence type="ECO:0000256" key="1">
    <source>
        <dbReference type="SAM" id="MobiDB-lite"/>
    </source>
</evidence>
<dbReference type="VEuPathDB" id="ToxoDB:cyc_07169"/>
<dbReference type="VEuPathDB" id="ToxoDB:LOC34623187"/>
<dbReference type="InParanoid" id="A0A1D3CUC0"/>
<feature type="compositionally biased region" description="Polar residues" evidence="1">
    <location>
        <begin position="2983"/>
        <end position="2992"/>
    </location>
</feature>
<accession>A0A1D3CUC0</accession>
<feature type="compositionally biased region" description="Basic residues" evidence="1">
    <location>
        <begin position="534"/>
        <end position="545"/>
    </location>
</feature>
<feature type="compositionally biased region" description="Basic and acidic residues" evidence="1">
    <location>
        <begin position="3910"/>
        <end position="3922"/>
    </location>
</feature>
<proteinExistence type="predicted"/>
<feature type="compositionally biased region" description="Polar residues" evidence="1">
    <location>
        <begin position="2338"/>
        <end position="2353"/>
    </location>
</feature>
<feature type="region of interest" description="Disordered" evidence="1">
    <location>
        <begin position="609"/>
        <end position="652"/>
    </location>
</feature>
<protein>
    <submittedName>
        <fullName evidence="2">Uncharacterized protein</fullName>
    </submittedName>
</protein>
<name>A0A1D3CUC0_9EIME</name>
<dbReference type="EMBL" id="JROU02001930">
    <property type="protein sequence ID" value="OEH74796.1"/>
    <property type="molecule type" value="Genomic_DNA"/>
</dbReference>
<feature type="region of interest" description="Disordered" evidence="1">
    <location>
        <begin position="2548"/>
        <end position="2573"/>
    </location>
</feature>
<feature type="region of interest" description="Disordered" evidence="1">
    <location>
        <begin position="1408"/>
        <end position="1439"/>
    </location>
</feature>
<sequence length="4105" mass="448815">MVRLHLVSPQTLPGQQAIGASPKAVSAQVVSPQRQSGHPFNPSIEQHLDQKLLVITEEEIPSPTFVLPVTADPQTGAETPHWSLGSRQVAAYEEIIAAFESMAIVKMPSCIVLDATANLALGLFQMGMADLARCVLRAKEPEACQVLKAVAIGESLQATEKQYDCTACARQQRTQEVENHGAAPGSTEKWETCKCSFNKHMHKMQAAGGVLLLYAFATAALFQGDDRCTDVDKRRTVLRGIQGLDMLLTTWSVAAKAKGVASASFPLQPFAHQAVVITARLCQCLSSGGYSGTAAKMLARCLHRVEPFEPSASAFYWRFWWQLAHLHAGRGEWGEAHRICVAISKAIFETLDEASAAQWKRHAGYKHLLFTTLLIRCKLCLHSLEPHDAFEELNAAVKAFVSSVWPGSALTSRRLTHARGHGDNTRSVCPPSTAGCTILNEHLRKLPHGDLGERIGGTLTSFNEGCAATTYLRLLLSLSLTMLQQERCGSPADMLRRFGLNLFGNPVVDNLRSEASRNDQISVGSESAEGKIPLNRKRDHPKGTTKRISTAAALPTVKEIPVEGSSAGGILLKLLDVADPLLTDILAAAFYLDAILRPESHGAVLDTRTPTATAGEPASKAPSAFHDAVTHGPKKGTRQHPATAQSTARVERSNNFDEAFRGTMHAGQCAAAALPLSVHTELLWRLAELKESASPGKVEKLWKALEYRFFYANFFCPPLTDLDVFEFIEESADSRHSLQQLEKLRQTGWVVASSCDLQGLHQLDELTKPIFPGESQAAQRTPQQASVWGHQAESSGERAGEPVDQSGTTLGTASCARLLLARYWDWEAFLRSCNTDSKIGPVISNEFCLPKSETLVQAPAGQAFKSTDPDFPQSEATTVHLAAELNSSLPLVCGMQHVVAKSFSDAAAKYRAKIRKVGGATRTGADTTVRDGLYPNGPGSQSHAQQMVQAVHNLEHFLEKPFVPLCALRQPHKLLQPILNAPVVCHGRKIIDSTSQSEGAIADCLPKGPGPDQSAMKESNGNQLQMESIGHSGPHSACTTAGTLTNSEAVTIHVLRLKTCIGTSDDMEEFLVYTKLAACGLGSDGKLGPSEENDCVPEGMDTEERQPRIRSAPEGFTWRLRGGPRSALQSCLGTTSASKLSVWTESEADMPLCVVAITLHLWSLLKQLDVTEEIGDEHESPSSGVGSSAPQREACNTLSSERAYRKKASGLSPSPNSRLRLLLELWHHHILPLAVVHSTTASPKNQSVERMPPERAYVDDVDLVLLEKAVKLVAGLMVNEGQELLKGLICRAEACASVLAMAFLAARNAPDAHILLGSSDPVVYLEKASNTCEQMHGLLHGEAVLSRLPRHQQMQDKGQAFLAWEAEAAEAWSLLGLLYNIEARVTQKVHQSSITSSAHFPILQPTASNAESKSVASAPKREDHKRRISRGLKTRRHTGDIQLDHKAETSRRHSKVKCGHNSYRKCLELCALAEYLQPAAGAPLVAAAEEEASYAEILEAKWITTATSSPAIEPLPGALATSKPRLKLRAPLLVGRGPQFLLLSLSESSISGQPWGPNSGKSWKVLYGGPLRMHGGLGVSRNQKSVVGSGLRIEPTEVARIEALAESDAYAVAYEEVGDSQLSGDLSEITLPLTCNWPLPLGMIHARIYHAALRCSLPRTAEAALNKMWHLVTLLEPGIKGEQPKKWKLRESALARLSPSVIRDIAESVSCCDREREYRSILPNARPALVGLLEALSRKTIALELAVYSQSADIAEKLLASLLNILHALFYSFPSLPVDIVQPIIRAFAAIDVLPQDSFPLRARVMEGALLGFGCLAAAHFQVRRLPRSLALPASASSTLSSLEKRVVLHAWLSASIVAVCANESTPAQSAQFLERLPPPPWIADSNTPEGKQLTTLIAAVLVGPPSDISLTVQRLLEFAKNQFRLHGDSEDFSLQDLVSSLVSIAFKRLSSHVQWEERSLLEEMIGEAESFFESADTAAAAALHRYTRAFLDMHAGCAEPLVEWLCFWTPNTDPCDVAEPGSILDGPKSLSIQQITTQARQIYTQFMERNEQLLSAQSEARTSLNEDTTLWLANLSALLMVLPLQLLSLHGRIANVPISLGENIFSQHQHGLFDFRAIAENPVPDTDAPKEEGLNAMPKDTSFNCEKAGIGGKDTLATSSVDSGVGRSQINATKTASHCNDASPFHDSTSAASSASPNLGKRGELLDLVSKKAMELEHSVLCSALLQMLQRSAEAAFRAVASNAPLLAYSIVMQLGNALLLVDPDELLIAIYREDHSSSSHLASSAGANFDTAEFSMGAPTSTAREVTRNGEGFTAGKQTKRGDPKVTGRAGGLVSSGPTNSRASRPQQSLDTRPPVPLCNAASVIAQACVHLVLRLLMHHLQVNEKDELKNTNFEAFLKPIAFLAGSRVDGGSVWIEATELCPEEVAPCTSPGLETSNGIVQLCQHVFDLKKINAFNLGAVFIFCIRIILHQRRWHQAVALCRVFGLLGHGPPFRCALALGLWAQHRVISETALALKKIQKYKIAALAAQELAHDRLKEAKAVAFEKEPQEPAQATTQAKRRATRGVEPRSDSAAAALVTAAEEAAHLAEDAVEFWVDKEEAMTVSLTRRKKVQNWLDIKLSQSFTSKTEAESVLHDLEKGRKTLLEAKQGIRDPAFTDQLRQKLLMQHKKAVPVFRREKHFQGLFRVLCRLGDLSWLDQNQQLAGNSWREAVEACFWRRNILSDWPSLGIQFFIPSEDQIDIRLRSVVPLYRWARLVHQRSHHEQLHAALLASRILLGILTAAGDHPLPANIDVEGKEGTQFYAARSDGGIIRHRMLQLHGRLSLLPTSVLSPTADAGNSFAAYIVEALVWFACLLRCCDFTRTKAFPLLGVAEYLAADVCRNIQMATHCRVVRSILCLHRLAELYGPSNTRRFLLARASWMFAVCSSLSAPHLEPDEVAKRLEGLEQVANVLVTLLMEVIEDTDRRTQTDKPHRPISPQGIQKNTSNRQSDKGKIGIDKLALQKVLNTMQTQLEEPRAFPSDDVHFALMLLTQVYEVLGQISTAYTIAEAAALVANSANSNGMELPLQPLVLVSRQSLAYYKDVELLVLLAEVYISMGYPVKALAICKWARYYAKEARVDDGAAFADACMLASQVLKECPGLLRQAKTECSKIKEFWEEDVEGSHWTEGSESDAGAHWSLIMQLTAEALQRTERQLYCLPSSAHRVSPHCGKAPQDKPPTCIYSNKVGEKDNGHDCKTKTSPWVQDNPETSIWLPSALPLLPHLDCHKEVACVKQCECKSTQKLYNPWSQRRAAQLVELAESLPHHNNAFEYYNIVTMAAEQLSILGEPNPLLCVHVWVHQLRCFRQQMEEQLLSNQKPCVPIKIGCSKEDCHVSAFDRMLTEQLLGFFRLVKKATNFVDAYCGNDWILQRLLFSEALLFSVQMLALSKHLGQDTSQASGSPNPSNGSKEDTLLKMAALGGINLTMLALCQVEAKRHLKRHIEKADELGASLDSSRCPKPLIRLFIAIQNSFSTPSCFEKMMCEETLTHGAALNVLQEAIRRYGRQKSWISPDRTLTNCLHRILFNLPNLQDVLGLSPCLASNPFASLVGFIGESGESSKRFTALTDTNSNKKEAQDDKKISLIEMQSSDISFLRESLVECLKALKVMDTDPLVLAQLIWLPPGSPNNQSIDLLEHLLSAAFGGPSLGSHKTGITPVTHIPPTSLTSGLGLNFALSDAKRHFTQPAQECAHLPTSDLVGLVAIFSGKEVSRSMKSSQNSYQDDSPAILISVKAYSRQKIQLLTSACHSLSLEWRKGLMAPRILVDQDSGTFMADYCSLEKRTLDVFARIYSTCSEGKGVSVEELQEITTLDTDQKEFSLKLKAAAVEPGKNREQHRPESSKRDARLSIKRSSGIADPTCPQVASSRQEEHSKASKERFSSTPLIGTVTETTSEKLSGIVQETPRQSLSGDTMSPKRHRLHAHQSVDDLSSETLGIQNMPFQAARAASYTAAAQLLRELLQEQCFGGDRLQRPAKSADRAAPSITRSQPQSLLCGISTDDNMQAPGESPTYNPAQTVVESLDFFISFLGLNGVAMDCKLAPVAKFLCQALSSSKARVLRNST</sequence>
<feature type="compositionally biased region" description="Polar residues" evidence="1">
    <location>
        <begin position="3923"/>
        <end position="3938"/>
    </location>
</feature>
<feature type="compositionally biased region" description="Polar residues" evidence="1">
    <location>
        <begin position="3946"/>
        <end position="3955"/>
    </location>
</feature>
<feature type="region of interest" description="Disordered" evidence="1">
    <location>
        <begin position="516"/>
        <end position="545"/>
    </location>
</feature>
<dbReference type="Proteomes" id="UP000095192">
    <property type="component" value="Unassembled WGS sequence"/>
</dbReference>
<feature type="region of interest" description="Disordered" evidence="1">
    <location>
        <begin position="2302"/>
        <end position="2354"/>
    </location>
</feature>
<evidence type="ECO:0000313" key="2">
    <source>
        <dbReference type="EMBL" id="OEH74796.1"/>
    </source>
</evidence>
<feature type="region of interest" description="Disordered" evidence="1">
    <location>
        <begin position="1175"/>
        <end position="1199"/>
    </location>
</feature>
<feature type="region of interest" description="Disordered" evidence="1">
    <location>
        <begin position="921"/>
        <end position="942"/>
    </location>
</feature>
<evidence type="ECO:0000313" key="3">
    <source>
        <dbReference type="Proteomes" id="UP000095192"/>
    </source>
</evidence>
<comment type="caution">
    <text evidence="2">The sequence shown here is derived from an EMBL/GenBank/DDBJ whole genome shotgun (WGS) entry which is preliminary data.</text>
</comment>
<feature type="region of interest" description="Disordered" evidence="1">
    <location>
        <begin position="2178"/>
        <end position="2198"/>
    </location>
</feature>